<feature type="region of interest" description="Disordered" evidence="1">
    <location>
        <begin position="208"/>
        <end position="237"/>
    </location>
</feature>
<dbReference type="AlphaFoldDB" id="A0AAD7HN34"/>
<dbReference type="Proteomes" id="UP001215598">
    <property type="component" value="Unassembled WGS sequence"/>
</dbReference>
<feature type="compositionally biased region" description="Low complexity" evidence="1">
    <location>
        <begin position="253"/>
        <end position="270"/>
    </location>
</feature>
<gene>
    <name evidence="2" type="ORF">B0H16DRAFT_1472358</name>
</gene>
<name>A0AAD7HN34_9AGAR</name>
<accession>A0AAD7HN34</accession>
<evidence type="ECO:0000313" key="3">
    <source>
        <dbReference type="Proteomes" id="UP001215598"/>
    </source>
</evidence>
<feature type="compositionally biased region" description="Basic and acidic residues" evidence="1">
    <location>
        <begin position="107"/>
        <end position="141"/>
    </location>
</feature>
<keyword evidence="3" id="KW-1185">Reference proteome</keyword>
<proteinExistence type="predicted"/>
<organism evidence="2 3">
    <name type="scientific">Mycena metata</name>
    <dbReference type="NCBI Taxonomy" id="1033252"/>
    <lineage>
        <taxon>Eukaryota</taxon>
        <taxon>Fungi</taxon>
        <taxon>Dikarya</taxon>
        <taxon>Basidiomycota</taxon>
        <taxon>Agaricomycotina</taxon>
        <taxon>Agaricomycetes</taxon>
        <taxon>Agaricomycetidae</taxon>
        <taxon>Agaricales</taxon>
        <taxon>Marasmiineae</taxon>
        <taxon>Mycenaceae</taxon>
        <taxon>Mycena</taxon>
    </lineage>
</organism>
<reference evidence="2" key="1">
    <citation type="submission" date="2023-03" db="EMBL/GenBank/DDBJ databases">
        <title>Massive genome expansion in bonnet fungi (Mycena s.s.) driven by repeated elements and novel gene families across ecological guilds.</title>
        <authorList>
            <consortium name="Lawrence Berkeley National Laboratory"/>
            <person name="Harder C.B."/>
            <person name="Miyauchi S."/>
            <person name="Viragh M."/>
            <person name="Kuo A."/>
            <person name="Thoen E."/>
            <person name="Andreopoulos B."/>
            <person name="Lu D."/>
            <person name="Skrede I."/>
            <person name="Drula E."/>
            <person name="Henrissat B."/>
            <person name="Morin E."/>
            <person name="Kohler A."/>
            <person name="Barry K."/>
            <person name="LaButti K."/>
            <person name="Morin E."/>
            <person name="Salamov A."/>
            <person name="Lipzen A."/>
            <person name="Mereny Z."/>
            <person name="Hegedus B."/>
            <person name="Baldrian P."/>
            <person name="Stursova M."/>
            <person name="Weitz H."/>
            <person name="Taylor A."/>
            <person name="Grigoriev I.V."/>
            <person name="Nagy L.G."/>
            <person name="Martin F."/>
            <person name="Kauserud H."/>
        </authorList>
    </citation>
    <scope>NUCLEOTIDE SEQUENCE</scope>
    <source>
        <strain evidence="2">CBHHK182m</strain>
    </source>
</reference>
<feature type="compositionally biased region" description="Polar residues" evidence="1">
    <location>
        <begin position="64"/>
        <end position="93"/>
    </location>
</feature>
<evidence type="ECO:0000313" key="2">
    <source>
        <dbReference type="EMBL" id="KAJ7724500.1"/>
    </source>
</evidence>
<protein>
    <submittedName>
        <fullName evidence="2">Uncharacterized protein</fullName>
    </submittedName>
</protein>
<comment type="caution">
    <text evidence="2">The sequence shown here is derived from an EMBL/GenBank/DDBJ whole genome shotgun (WGS) entry which is preliminary data.</text>
</comment>
<sequence>MPLNLRPSVPCIRFSPNHLSLVLQVFMFTPSASLSSSQPNSTAGSKLALGFRITSTGILRRAATQLNSPTSSSPRRSALNPIQSNEVPKSSFCSKLRTSRGYGVGKRKTENGKRKGREGGEERREGGRGDCEGTRRADVEQRSVGTTLHRACAQTRRGSRTCSALRRRRAEFGAGALDSAVGAGARRCGGVHGAGESMWVKNRGISLKGREGEGKAGQRQGRRGRTQRAGRACGNASPAEHWATRVYGGDAIAGDTRGPTGRATAGRGIE</sequence>
<feature type="region of interest" description="Disordered" evidence="1">
    <location>
        <begin position="250"/>
        <end position="270"/>
    </location>
</feature>
<feature type="region of interest" description="Disordered" evidence="1">
    <location>
        <begin position="63"/>
        <end position="142"/>
    </location>
</feature>
<evidence type="ECO:0000256" key="1">
    <source>
        <dbReference type="SAM" id="MobiDB-lite"/>
    </source>
</evidence>
<dbReference type="EMBL" id="JARKIB010000202">
    <property type="protein sequence ID" value="KAJ7724500.1"/>
    <property type="molecule type" value="Genomic_DNA"/>
</dbReference>